<keyword evidence="10" id="KW-0030">Aminoacyl-tRNA synthetase</keyword>
<keyword evidence="15" id="KW-0472">Membrane</keyword>
<feature type="transmembrane region" description="Helical" evidence="15">
    <location>
        <begin position="740"/>
        <end position="760"/>
    </location>
</feature>
<keyword evidence="8" id="KW-0067">ATP-binding</keyword>
<dbReference type="EC" id="6.1.1.9" evidence="4"/>
<dbReference type="PRINTS" id="PR00986">
    <property type="entry name" value="TRNASYNTHVAL"/>
</dbReference>
<dbReference type="GO" id="GO:0006438">
    <property type="term" value="P:valyl-tRNA aminoacylation"/>
    <property type="evidence" value="ECO:0007669"/>
    <property type="project" value="InterPro"/>
</dbReference>
<evidence type="ECO:0000256" key="6">
    <source>
        <dbReference type="ARBA" id="ARBA00022598"/>
    </source>
</evidence>
<dbReference type="Gene3D" id="3.10.120.10">
    <property type="entry name" value="Cytochrome b5-like heme/steroid binding domain"/>
    <property type="match status" value="1"/>
</dbReference>
<evidence type="ECO:0000256" key="14">
    <source>
        <dbReference type="SAM" id="MobiDB-lite"/>
    </source>
</evidence>
<dbReference type="PROSITE" id="PS50007">
    <property type="entry name" value="PIPLC_X_DOMAIN"/>
    <property type="match status" value="1"/>
</dbReference>
<dbReference type="Gene3D" id="3.20.20.190">
    <property type="entry name" value="Phosphatidylinositol (PI) phosphodiesterase"/>
    <property type="match status" value="1"/>
</dbReference>
<dbReference type="InterPro" id="IPR033705">
    <property type="entry name" value="Anticodon_Ia_Val"/>
</dbReference>
<dbReference type="CDD" id="cd00817">
    <property type="entry name" value="ValRS_core"/>
    <property type="match status" value="1"/>
</dbReference>
<evidence type="ECO:0000256" key="3">
    <source>
        <dbReference type="ARBA" id="ARBA00005594"/>
    </source>
</evidence>
<evidence type="ECO:0000259" key="16">
    <source>
        <dbReference type="SMART" id="SM01117"/>
    </source>
</evidence>
<dbReference type="FunFam" id="3.40.50.620:FF:000078">
    <property type="entry name" value="Valine--tRNA ligase, mitochondrial"/>
    <property type="match status" value="1"/>
</dbReference>
<dbReference type="GO" id="GO:0005739">
    <property type="term" value="C:mitochondrion"/>
    <property type="evidence" value="ECO:0007669"/>
    <property type="project" value="UniProtKB-SubCell"/>
</dbReference>
<feature type="transmembrane region" description="Helical" evidence="15">
    <location>
        <begin position="382"/>
        <end position="403"/>
    </location>
</feature>
<evidence type="ECO:0000313" key="17">
    <source>
        <dbReference type="EMBL" id="KAF4670763.1"/>
    </source>
</evidence>
<comment type="similarity">
    <text evidence="3">Belongs to the class-I aminoacyl-tRNA synthetase family.</text>
</comment>
<dbReference type="SUPFAM" id="SSF52374">
    <property type="entry name" value="Nucleotidylyl transferase"/>
    <property type="match status" value="1"/>
</dbReference>
<dbReference type="Pfam" id="PF00133">
    <property type="entry name" value="tRNA-synt_1"/>
    <property type="match status" value="1"/>
</dbReference>
<dbReference type="Gene3D" id="3.40.50.620">
    <property type="entry name" value="HUPs"/>
    <property type="match status" value="2"/>
</dbReference>
<dbReference type="PANTHER" id="PTHR11946">
    <property type="entry name" value="VALYL-TRNA SYNTHETASES"/>
    <property type="match status" value="1"/>
</dbReference>
<dbReference type="InterPro" id="IPR002303">
    <property type="entry name" value="Valyl-tRNA_ligase"/>
</dbReference>
<feature type="transmembrane region" description="Helical" evidence="15">
    <location>
        <begin position="841"/>
        <end position="866"/>
    </location>
</feature>
<evidence type="ECO:0000256" key="13">
    <source>
        <dbReference type="ARBA" id="ARBA00047552"/>
    </source>
</evidence>
<feature type="transmembrane region" description="Helical" evidence="15">
    <location>
        <begin position="535"/>
        <end position="557"/>
    </location>
</feature>
<comment type="caution">
    <text evidence="17">The sequence shown here is derived from an EMBL/GenBank/DDBJ whole genome shotgun (WGS) entry which is preliminary data.</text>
</comment>
<dbReference type="FunFam" id="3.40.50.620:FF:000020">
    <property type="entry name" value="Valine--tRNA ligase, mitochondrial"/>
    <property type="match status" value="1"/>
</dbReference>
<dbReference type="PANTHER" id="PTHR11946:SF109">
    <property type="entry name" value="VALINE--TRNA LIGASE"/>
    <property type="match status" value="1"/>
</dbReference>
<feature type="region of interest" description="Disordered" evidence="14">
    <location>
        <begin position="1414"/>
        <end position="1499"/>
    </location>
</feature>
<feature type="transmembrane region" description="Helical" evidence="15">
    <location>
        <begin position="569"/>
        <end position="592"/>
    </location>
</feature>
<feature type="transmembrane region" description="Helical" evidence="15">
    <location>
        <begin position="878"/>
        <end position="901"/>
    </location>
</feature>
<reference evidence="17 18" key="1">
    <citation type="submission" date="2020-04" db="EMBL/GenBank/DDBJ databases">
        <title>Perkinsus olseni comparative genomics.</title>
        <authorList>
            <person name="Bogema D.R."/>
        </authorList>
    </citation>
    <scope>NUCLEOTIDE SEQUENCE [LARGE SCALE GENOMIC DNA]</scope>
    <source>
        <strain evidence="17">ATCC PRA-179</strain>
    </source>
</reference>
<dbReference type="Gene3D" id="3.90.740.10">
    <property type="entry name" value="Valyl/Leucyl/Isoleucyl-tRNA synthetase, editing domain"/>
    <property type="match status" value="1"/>
</dbReference>
<feature type="transmembrane region" description="Helical" evidence="15">
    <location>
        <begin position="423"/>
        <end position="445"/>
    </location>
</feature>
<dbReference type="GO" id="GO:0006629">
    <property type="term" value="P:lipid metabolic process"/>
    <property type="evidence" value="ECO:0007669"/>
    <property type="project" value="InterPro"/>
</dbReference>
<proteinExistence type="inferred from homology"/>
<feature type="transmembrane region" description="Helical" evidence="15">
    <location>
        <begin position="988"/>
        <end position="1009"/>
    </location>
</feature>
<dbReference type="Proteomes" id="UP000570595">
    <property type="component" value="Unassembled WGS sequence"/>
</dbReference>
<dbReference type="CDD" id="cd07962">
    <property type="entry name" value="Anticodon_Ia_Val"/>
    <property type="match status" value="1"/>
</dbReference>
<protein>
    <recommendedName>
        <fullName evidence="12">Valine--tRNA ligase, mitochondrial</fullName>
        <ecNumber evidence="4">6.1.1.9</ecNumber>
    </recommendedName>
    <alternativeName>
        <fullName evidence="11">Valyl-tRNA synthetase</fullName>
    </alternativeName>
</protein>
<feature type="transmembrane region" description="Helical" evidence="15">
    <location>
        <begin position="12"/>
        <end position="29"/>
    </location>
</feature>
<feature type="domain" description="Cytochrome b5 heme-binding" evidence="16">
    <location>
        <begin position="56"/>
        <end position="149"/>
    </location>
</feature>
<dbReference type="Gene3D" id="1.10.730.10">
    <property type="entry name" value="Isoleucyl-tRNA Synthetase, Domain 1"/>
    <property type="match status" value="1"/>
</dbReference>
<feature type="transmembrane region" description="Helical" evidence="15">
    <location>
        <begin position="327"/>
        <end position="348"/>
    </location>
</feature>
<feature type="compositionally biased region" description="Basic and acidic residues" evidence="14">
    <location>
        <begin position="1443"/>
        <end position="1459"/>
    </location>
</feature>
<dbReference type="InterPro" id="IPR017946">
    <property type="entry name" value="PLC-like_Pdiesterase_TIM-brl"/>
</dbReference>
<dbReference type="InterPro" id="IPR009080">
    <property type="entry name" value="tRNAsynth_Ia_anticodon-bd"/>
</dbReference>
<dbReference type="InterPro" id="IPR002300">
    <property type="entry name" value="aa-tRNA-synth_Ia"/>
</dbReference>
<dbReference type="PROSITE" id="PS00178">
    <property type="entry name" value="AA_TRNA_LIGASE_I"/>
    <property type="match status" value="1"/>
</dbReference>
<dbReference type="InterPro" id="IPR014729">
    <property type="entry name" value="Rossmann-like_a/b/a_fold"/>
</dbReference>
<dbReference type="SUPFAM" id="SSF50677">
    <property type="entry name" value="ValRS/IleRS/LeuRS editing domain"/>
    <property type="match status" value="1"/>
</dbReference>
<dbReference type="InterPro" id="IPR009008">
    <property type="entry name" value="Val/Leu/Ile-tRNA-synth_edit"/>
</dbReference>
<dbReference type="FunFam" id="3.90.740.10:FF:000005">
    <property type="entry name" value="Valine--tRNA ligase, mitochondrial"/>
    <property type="match status" value="1"/>
</dbReference>
<evidence type="ECO:0000256" key="10">
    <source>
        <dbReference type="ARBA" id="ARBA00023146"/>
    </source>
</evidence>
<evidence type="ECO:0000256" key="4">
    <source>
        <dbReference type="ARBA" id="ARBA00013169"/>
    </source>
</evidence>
<evidence type="ECO:0000256" key="2">
    <source>
        <dbReference type="ARBA" id="ARBA00004496"/>
    </source>
</evidence>
<gene>
    <name evidence="17" type="ORF">FOZ61_008779</name>
</gene>
<dbReference type="NCBIfam" id="TIGR00422">
    <property type="entry name" value="valS"/>
    <property type="match status" value="1"/>
</dbReference>
<keyword evidence="15" id="KW-1133">Transmembrane helix</keyword>
<feature type="transmembrane region" description="Helical" evidence="15">
    <location>
        <begin position="817"/>
        <end position="835"/>
    </location>
</feature>
<dbReference type="InterPro" id="IPR001199">
    <property type="entry name" value="Cyt_B5-like_heme/steroid-bd"/>
</dbReference>
<dbReference type="OrthoDB" id="7984201at2759"/>
<keyword evidence="5" id="KW-0963">Cytoplasm</keyword>
<name>A0A7J6MGR6_PEROL</name>
<dbReference type="GO" id="GO:0002161">
    <property type="term" value="F:aminoacyl-tRNA deacylase activity"/>
    <property type="evidence" value="ECO:0007669"/>
    <property type="project" value="InterPro"/>
</dbReference>
<comment type="subcellular location">
    <subcellularLocation>
        <location evidence="2">Cytoplasm</location>
    </subcellularLocation>
    <subcellularLocation>
        <location evidence="1">Mitochondrion</location>
    </subcellularLocation>
</comment>
<dbReference type="GO" id="GO:0008081">
    <property type="term" value="F:phosphoric diester hydrolase activity"/>
    <property type="evidence" value="ECO:0007669"/>
    <property type="project" value="InterPro"/>
</dbReference>
<dbReference type="SUPFAM" id="SSF55856">
    <property type="entry name" value="Cytochrome b5-like heme/steroid binding domain"/>
    <property type="match status" value="1"/>
</dbReference>
<dbReference type="SMART" id="SM01117">
    <property type="entry name" value="Cyt-b5"/>
    <property type="match status" value="1"/>
</dbReference>
<evidence type="ECO:0000256" key="9">
    <source>
        <dbReference type="ARBA" id="ARBA00022917"/>
    </source>
</evidence>
<dbReference type="FunFam" id="1.10.730.10:FF:000009">
    <property type="entry name" value="Valine--tRNA ligase, mitochondrial"/>
    <property type="match status" value="1"/>
</dbReference>
<keyword evidence="9" id="KW-0648">Protein biosynthesis</keyword>
<dbReference type="InterPro" id="IPR037118">
    <property type="entry name" value="Val-tRNA_synth_C_sf"/>
</dbReference>
<dbReference type="HAMAP" id="MF_02004">
    <property type="entry name" value="Val_tRNA_synth_type1"/>
    <property type="match status" value="1"/>
</dbReference>
<dbReference type="Pfam" id="PF08264">
    <property type="entry name" value="Anticodon_1"/>
    <property type="match status" value="1"/>
</dbReference>
<evidence type="ECO:0000313" key="18">
    <source>
        <dbReference type="Proteomes" id="UP000570595"/>
    </source>
</evidence>
<evidence type="ECO:0000256" key="8">
    <source>
        <dbReference type="ARBA" id="ARBA00022840"/>
    </source>
</evidence>
<dbReference type="Pfam" id="PF26146">
    <property type="entry name" value="PI-PLC_X"/>
    <property type="match status" value="1"/>
</dbReference>
<dbReference type="NCBIfam" id="NF004349">
    <property type="entry name" value="PRK05729.1"/>
    <property type="match status" value="1"/>
</dbReference>
<dbReference type="CDD" id="cd08588">
    <property type="entry name" value="PI-PLCc_At5g67130_like"/>
    <property type="match status" value="1"/>
</dbReference>
<evidence type="ECO:0000256" key="1">
    <source>
        <dbReference type="ARBA" id="ARBA00004173"/>
    </source>
</evidence>
<keyword evidence="15" id="KW-0812">Transmembrane</keyword>
<dbReference type="InterPro" id="IPR001412">
    <property type="entry name" value="aa-tRNA-synth_I_CS"/>
</dbReference>
<evidence type="ECO:0000256" key="15">
    <source>
        <dbReference type="SAM" id="Phobius"/>
    </source>
</evidence>
<dbReference type="EMBL" id="JABAHT010000006">
    <property type="protein sequence ID" value="KAF4670763.1"/>
    <property type="molecule type" value="Genomic_DNA"/>
</dbReference>
<dbReference type="SUPFAM" id="SSF47323">
    <property type="entry name" value="Anticodon-binding domain of a subclass of class I aminoacyl-tRNA synthetases"/>
    <property type="match status" value="1"/>
</dbReference>
<dbReference type="Gene3D" id="1.10.287.380">
    <property type="entry name" value="Valyl-tRNA synthetase, C-terminal domain"/>
    <property type="match status" value="1"/>
</dbReference>
<feature type="transmembrane region" description="Helical" evidence="15">
    <location>
        <begin position="927"/>
        <end position="944"/>
    </location>
</feature>
<dbReference type="GO" id="GO:0005829">
    <property type="term" value="C:cytosol"/>
    <property type="evidence" value="ECO:0007669"/>
    <property type="project" value="TreeGrafter"/>
</dbReference>
<dbReference type="InterPro" id="IPR036400">
    <property type="entry name" value="Cyt_B5-like_heme/steroid_sf"/>
</dbReference>
<sequence>MSKDTSSRWTDAAAVVGGVLAAYFLYETYQDYRERRRQEEWERLVARMTIPARDGWTANELRVYDGSDNTPILIGVKDKVYNVWTKADLYGPGGGYHIFAGRDASRLLAKGILKDSEDNGEALTKQEMNQLDDWAQMFESKYPCVGTMANDGCPAEGPEEIAPVAVAVDVDGKDENPAKTTNSAERHHKDQHFYVSLCRKEWWHWRTRGQVYWSPSHITVDKGDYVSFGWSPPAPPGAMFHKEHPLEVDDKDRLLVNVISANEDGSPMDAASAPVYSGEPRLAGTYTFQFTDPGKTVVTSTNRDLHLRCEIKCLTDQQWRVNRALKILGGVLAVAAFVAVLVVMIIGIPKLFEPIISCNTAQQWCRVLQDIREDTVDSSLPVMVFSAIMAVAAPAFVLFRTLFLERPLLASFGRGFHSKWSTLMMLLLYFLTIAVIVITALSWTYQVRVIRGWDEFLQILDKFVTEMTSSLDAMVMLLEEVLSHQDVLDKLASTGIDISTISQSLLDVYSTVSETSKQYLDTGTSLMVSIVRIRLGFLFVGVEIALLCVASAIAVMASRRFQRFATVEALLMVGIVFSSLSVVTSMTSYFLLDHTYDKVLAKPVDETGTATTIVGAALAFCSADDFNLPYEDVVVPLRSLVDNCSGCRVPQWVVPTTTGEVRDLLAIVYENINSLRSDLFIGRYGLTFADSAVLEGLAQVLRITVELVECSSLDGYIRATIGSLKQDIIDPLHSLSSTDLTLSLIQLVMLVCFVVARYIFDRRRKYWWEVSSGRWFRFRFSYHAHKQLVNEKYGGIPPGGQRWQHPPHNQLTLHQAMFMWTMAAYILLLCNSYLATSLEMIGGVLAVAQLLTAMAGLTSIAWVGVGKGWHGRMWRSSLVPRVVTVALAAATSITLAATAGIHSGRLADCNNQVERCPMSTMVYHSEGVYYATVMATIALVTTVLSELSLGPWFTTAALTLKEVDVAERHLGSTDAIASALQLHTKGRVMTGIMALIFPAALFGGIWALARDPLVFENVSFTALAGGPRFQTGRELVSSAELTPAPQGEPGGCNGLVVNCQKTVVQIALPSTHNSFSSLQDRFVLPNHYFNIKRQLDHGIRGLLLDIYPHNSTAETPLRLCHGMCVLGALTLREEMQIVADWLAANPREVIMLVNEYYGETFAALEAAMEPLVPYMYVHPDSQNETMRIQRLAVRSPWPTLQEMIDTNKRVVVIDQHDCYTTNNNSFDGCPAWDHNFFQFTAENNYAWQTSEMLNCTISARSSKFEFISEDILNSSDLSAVQNRLIFVNHFLSIPVPFPLTALEVNKDDLMREVLDNCTAEWSGHIPSMIAVDFWSIGNIAHVTHDYNRDHSLPEYFLKLLTSTVAWRLSRAAGRGAYVCLAPKRLCSFLVPSPLRGSPMSTIEKDELAQSVQNRVDAAATADKATPENHEGLSKSALKKLKKQEKAGKKNKMSKEEKEALFQGKNKGKKETKSVPQKKQPYVNKTPVGEKKDMSEPMADSYDPAAVESAWYDWWRKQGYFHADAKKAMNTVDSQKFVMCLPPPNVTGTLHLGHALMCCIEDSMTRWHRMMGHQTLWIPGTDHAGIATQSVVENLLLRDEGLSRHDLGREKFLEKVWSWKNEKGNTICKQMERLASSLDWDRQFFTMDDNLSTAVKEAFVRFYDEGKIYRDTRLVNWCPYLRTALSDLEVDHIDIEKRTLLSVPGLPDAKVEVGVLVEFKYPLKEDPTQFVHIATTRLETMLGDVAVAVNPKDDRFTHLIGKELVHPFVPDRKMVVIADDYVSMDFGTGCVKITPAHDPNDFAIGRRHHLPEINILNDDGTMNDNCGEFAGQHRFIARRTVEERLKELGLFVGKTDNAMKVPLCSKSKDIVEPVLKPQWWMDCSKEAARGVQAVKEGKLKIEPSYYEGTWFNWLENIRDWCVSRQLWWGHRIPAYKVVKPSYPEEQWFVGRDEAEALKRASEKLGLPESDLVLAQDPDVLDTWFSSGLLPMSALGWPDMNTDDMKAFFPSSVLETGHDILFFWVARMVMMSLALTDELPFHTICLHAMVRDAHGRKMSKSLGNVIDPLEVMSGIGLPELQEKLKHGNLPEKEIKKAMKGQEKDFPDGIPECGSDALRFGLLAYTGQARSVNLDINRVVSYRYFCNKLWNVMKFALPNFGENFKSRGLPLDAKLEWEDKWILSRLSEAAGAANKGIKDFSFSDATTATYNFWLYDFCDYYLELVKKRFRALEGTDSEELRVAREVLYICLDRGLRLLHPLLPFVTEELYQRIPDGITKAESIVIADYPQPVMSWRNLAAEEEMELLQSTTSSLRSQATSLGLPPKARPHAYIRAADPEARRVLPKIADHIATMAKLSSLNVIDDASEAPAGTIANVVSEHVTTFMEVAGLVDLAAELKKLEKKMGVTQHNLQTYVSKREMPDYEEKVPPQVRHANAAKEESYRAELTEQEKVIAQIKAAMEATA</sequence>
<dbReference type="SUPFAM" id="SSF51695">
    <property type="entry name" value="PLC-like phosphodiesterases"/>
    <property type="match status" value="1"/>
</dbReference>
<keyword evidence="6" id="KW-0436">Ligase</keyword>
<dbReference type="InterPro" id="IPR013155">
    <property type="entry name" value="M/V/L/I-tRNA-synth_anticd-bd"/>
</dbReference>
<organism evidence="17 18">
    <name type="scientific">Perkinsus olseni</name>
    <name type="common">Perkinsus atlanticus</name>
    <dbReference type="NCBI Taxonomy" id="32597"/>
    <lineage>
        <taxon>Eukaryota</taxon>
        <taxon>Sar</taxon>
        <taxon>Alveolata</taxon>
        <taxon>Perkinsozoa</taxon>
        <taxon>Perkinsea</taxon>
        <taxon>Perkinsida</taxon>
        <taxon>Perkinsidae</taxon>
        <taxon>Perkinsus</taxon>
    </lineage>
</organism>
<comment type="catalytic activity">
    <reaction evidence="13">
        <text>tRNA(Val) + L-valine + ATP = L-valyl-tRNA(Val) + AMP + diphosphate</text>
        <dbReference type="Rhea" id="RHEA:10704"/>
        <dbReference type="Rhea" id="RHEA-COMP:9672"/>
        <dbReference type="Rhea" id="RHEA-COMP:9708"/>
        <dbReference type="ChEBI" id="CHEBI:30616"/>
        <dbReference type="ChEBI" id="CHEBI:33019"/>
        <dbReference type="ChEBI" id="CHEBI:57762"/>
        <dbReference type="ChEBI" id="CHEBI:78442"/>
        <dbReference type="ChEBI" id="CHEBI:78537"/>
        <dbReference type="ChEBI" id="CHEBI:456215"/>
        <dbReference type="EC" id="6.1.1.9"/>
    </reaction>
</comment>
<keyword evidence="7" id="KW-0547">Nucleotide-binding</keyword>
<evidence type="ECO:0000256" key="7">
    <source>
        <dbReference type="ARBA" id="ARBA00022741"/>
    </source>
</evidence>
<evidence type="ECO:0000256" key="12">
    <source>
        <dbReference type="ARBA" id="ARBA00040837"/>
    </source>
</evidence>
<dbReference type="GO" id="GO:0005524">
    <property type="term" value="F:ATP binding"/>
    <property type="evidence" value="ECO:0007669"/>
    <property type="project" value="UniProtKB-KW"/>
</dbReference>
<dbReference type="GO" id="GO:0004832">
    <property type="term" value="F:valine-tRNA ligase activity"/>
    <property type="evidence" value="ECO:0007669"/>
    <property type="project" value="UniProtKB-EC"/>
</dbReference>
<accession>A0A7J6MGR6</accession>
<evidence type="ECO:0000256" key="5">
    <source>
        <dbReference type="ARBA" id="ARBA00022490"/>
    </source>
</evidence>
<evidence type="ECO:0000256" key="11">
    <source>
        <dbReference type="ARBA" id="ARBA00029936"/>
    </source>
</evidence>